<evidence type="ECO:0000259" key="2">
    <source>
        <dbReference type="Pfam" id="PF17863"/>
    </source>
</evidence>
<gene>
    <name evidence="3" type="ORF">H7849_20520</name>
</gene>
<dbReference type="PANTHER" id="PTHR42759">
    <property type="entry name" value="MOXR FAMILY PROTEIN"/>
    <property type="match status" value="1"/>
</dbReference>
<dbReference type="KEGG" id="adin:H7849_20520"/>
<dbReference type="Gene3D" id="3.40.50.300">
    <property type="entry name" value="P-loop containing nucleotide triphosphate hydrolases"/>
    <property type="match status" value="1"/>
</dbReference>
<dbReference type="Pfam" id="PF17863">
    <property type="entry name" value="AAA_lid_2"/>
    <property type="match status" value="1"/>
</dbReference>
<dbReference type="GO" id="GO:0016887">
    <property type="term" value="F:ATP hydrolysis activity"/>
    <property type="evidence" value="ECO:0007669"/>
    <property type="project" value="InterPro"/>
</dbReference>
<dbReference type="InterPro" id="IPR011703">
    <property type="entry name" value="ATPase_AAA-3"/>
</dbReference>
<dbReference type="Gene3D" id="1.10.8.80">
    <property type="entry name" value="Magnesium chelatase subunit I, C-Terminal domain"/>
    <property type="match status" value="1"/>
</dbReference>
<dbReference type="CDD" id="cd00009">
    <property type="entry name" value="AAA"/>
    <property type="match status" value="1"/>
</dbReference>
<organism evidence="3 4">
    <name type="scientific">Alloacidobacterium dinghuense</name>
    <dbReference type="NCBI Taxonomy" id="2763107"/>
    <lineage>
        <taxon>Bacteria</taxon>
        <taxon>Pseudomonadati</taxon>
        <taxon>Acidobacteriota</taxon>
        <taxon>Terriglobia</taxon>
        <taxon>Terriglobales</taxon>
        <taxon>Acidobacteriaceae</taxon>
        <taxon>Alloacidobacterium</taxon>
    </lineage>
</organism>
<name>A0A7G8BFW6_9BACT</name>
<evidence type="ECO:0000313" key="4">
    <source>
        <dbReference type="Proteomes" id="UP000515312"/>
    </source>
</evidence>
<evidence type="ECO:0000313" key="3">
    <source>
        <dbReference type="EMBL" id="QNI31436.1"/>
    </source>
</evidence>
<dbReference type="RefSeq" id="WP_186742073.1">
    <property type="nucleotide sequence ID" value="NZ_CP060394.1"/>
</dbReference>
<dbReference type="InterPro" id="IPR041628">
    <property type="entry name" value="ChlI/MoxR_AAA_lid"/>
</dbReference>
<dbReference type="PIRSF" id="PIRSF002849">
    <property type="entry name" value="AAA_ATPase_chaperone_MoxR_prd"/>
    <property type="match status" value="1"/>
</dbReference>
<feature type="domain" description="ATPase AAA-3" evidence="1">
    <location>
        <begin position="55"/>
        <end position="189"/>
    </location>
</feature>
<feature type="domain" description="ChlI/MoxR AAA lid" evidence="2">
    <location>
        <begin position="264"/>
        <end position="331"/>
    </location>
</feature>
<dbReference type="AlphaFoldDB" id="A0A7G8BFW6"/>
<keyword evidence="4" id="KW-1185">Reference proteome</keyword>
<evidence type="ECO:0000259" key="1">
    <source>
        <dbReference type="Pfam" id="PF07726"/>
    </source>
</evidence>
<dbReference type="PANTHER" id="PTHR42759:SF1">
    <property type="entry name" value="MAGNESIUM-CHELATASE SUBUNIT CHLD"/>
    <property type="match status" value="1"/>
</dbReference>
<dbReference type="GO" id="GO:0005524">
    <property type="term" value="F:ATP binding"/>
    <property type="evidence" value="ECO:0007669"/>
    <property type="project" value="InterPro"/>
</dbReference>
<protein>
    <submittedName>
        <fullName evidence="3">AAA family ATPase</fullName>
    </submittedName>
</protein>
<proteinExistence type="predicted"/>
<sequence length="342" mass="38389">MAIFAELNSDAAELQQRVERFHAVHQGILKQVREVIVGQDEVLEQVLIALFVGGHCLLTGLPGTAKTLMVRTIAETLGLEFRRIQFTPDLMPSDITGTDIIEEDLATGHRKWTFVKGPIFGNILLADEINRTPPKTQAALLEAMQEHSCTVRGHLYQLPAPFFVLATQNPIELEGTYPLPEAQLDRFLFNAILDYLSAEDELKVVDMTTTTRIPHIEPVTLAEELLDFQQLVRMVPIADTLARYVVGLVRATRHNSGSAPDFVKKYVNYGGSIRAAQFIVLAAKARALTRKRYHVTYDDITSLVVPVLRHRILLNFHAESERIDADEILNRLIAQVPRPKES</sequence>
<dbReference type="Proteomes" id="UP000515312">
    <property type="component" value="Chromosome"/>
</dbReference>
<dbReference type="Pfam" id="PF07726">
    <property type="entry name" value="AAA_3"/>
    <property type="match status" value="1"/>
</dbReference>
<dbReference type="SUPFAM" id="SSF52540">
    <property type="entry name" value="P-loop containing nucleoside triphosphate hydrolases"/>
    <property type="match status" value="1"/>
</dbReference>
<reference evidence="3 4" key="1">
    <citation type="submission" date="2020-08" db="EMBL/GenBank/DDBJ databases">
        <title>Edaphobacter telluris sp. nov. and Acidobacterium dinghuensis sp. nov., two acidobacteria isolated from forest soil.</title>
        <authorList>
            <person name="Fu J."/>
            <person name="Qiu L."/>
        </authorList>
    </citation>
    <scope>NUCLEOTIDE SEQUENCE [LARGE SCALE GENOMIC DNA]</scope>
    <source>
        <strain evidence="3">4Y35</strain>
    </source>
</reference>
<dbReference type="EMBL" id="CP060394">
    <property type="protein sequence ID" value="QNI31436.1"/>
    <property type="molecule type" value="Genomic_DNA"/>
</dbReference>
<dbReference type="InterPro" id="IPR027417">
    <property type="entry name" value="P-loop_NTPase"/>
</dbReference>
<accession>A0A7G8BFW6</accession>
<dbReference type="InterPro" id="IPR050764">
    <property type="entry name" value="CbbQ/NirQ/NorQ/GpvN"/>
</dbReference>